<dbReference type="NCBIfam" id="TIGR03852">
    <property type="entry name" value="sucrose_gtfA"/>
    <property type="match status" value="1"/>
</dbReference>
<feature type="binding site" evidence="6">
    <location>
        <begin position="292"/>
        <end position="293"/>
    </location>
    <ligand>
        <name>substrate</name>
    </ligand>
</feature>
<dbReference type="GO" id="GO:0004645">
    <property type="term" value="F:1,4-alpha-oligoglucan phosphorylase activity"/>
    <property type="evidence" value="ECO:0007669"/>
    <property type="project" value="UniProtKB-UniRule"/>
</dbReference>
<dbReference type="SUPFAM" id="SSF51445">
    <property type="entry name" value="(Trans)glycosidases"/>
    <property type="match status" value="1"/>
</dbReference>
<feature type="binding site" evidence="6">
    <location>
        <position position="50"/>
    </location>
    <ligand>
        <name>substrate</name>
    </ligand>
</feature>
<feature type="active site" description="Proton donor" evidence="5">
    <location>
        <position position="235"/>
    </location>
</feature>
<dbReference type="Gene3D" id="3.20.20.80">
    <property type="entry name" value="Glycosidases"/>
    <property type="match status" value="1"/>
</dbReference>
<protein>
    <recommendedName>
        <fullName evidence="4">Sucrose 6(F)-phosphate phosphorylase</fullName>
        <ecNumber evidence="4">2.4.1.329</ecNumber>
    </recommendedName>
</protein>
<feature type="binding site" evidence="6">
    <location>
        <position position="88"/>
    </location>
    <ligand>
        <name>sucrose</name>
        <dbReference type="ChEBI" id="CHEBI:17992"/>
    </ligand>
</feature>
<dbReference type="PANTHER" id="PTHR38784:SF1">
    <property type="entry name" value="SUCROSE PHOSPHORYLASE"/>
    <property type="match status" value="1"/>
</dbReference>
<keyword evidence="2 4" id="KW-0328">Glycosyltransferase</keyword>
<dbReference type="Pfam" id="PF00128">
    <property type="entry name" value="Alpha-amylase"/>
    <property type="match status" value="1"/>
</dbReference>
<feature type="active site" description="Nucleophile" evidence="5">
    <location>
        <position position="194"/>
    </location>
</feature>
<sequence>MNKIKNEIMLITYADSLGKNLKDLKEILDEYYVGAIGGVHILPFFPSSGDRGFAPIRYDVVDEAFGNIEDVKEMSKSEYLMYDFMVNHISRKSDFFKDFQEKKDESKYKDFFIRYKDFWENGEPTEEQVDAIYKRKPRAPYYEVEFKDGSKEKIWCTFAEEQIDLNMDSKVVRQFIKDTLISMCRNGASIIRLDAFAYAIKKAGTSCFFIEPEMWELLYEIQDIVKEYGVDILPEIHEHYTIQHKIAEKGFWIYDFALPVLVLNALYSGKGDNLKRWLDMSPMKQFTTLDTHDGIGIVDVKDLISDEEIEETKEAMFTKGANVKKIYNTEAYNNLDIYQINCTYYSALGNNDKAYLLARAIQFFAPGIPQVYYVGMLAGENDIELMELTKNGRDINRHYYTKKEIKENFKNRKIVNDIRNLMIFRNTNPAFSLDGECITKVDGSKLTITRKYGEHIVILRADLKTHEFIIE</sequence>
<dbReference type="CDD" id="cd11355">
    <property type="entry name" value="AmyAc_Sucrose_phosphorylase"/>
    <property type="match status" value="1"/>
</dbReference>
<keyword evidence="3 4" id="KW-0808">Transferase</keyword>
<dbReference type="InterPro" id="IPR017853">
    <property type="entry name" value="GH"/>
</dbReference>
<comment type="catalytic activity">
    <reaction evidence="4">
        <text>sucrose 6(F)-phosphate + phosphate = beta-D-fructose 6-phosphate + alpha-D-glucose 1-phosphate</text>
        <dbReference type="Rhea" id="RHEA:38863"/>
        <dbReference type="ChEBI" id="CHEBI:43474"/>
        <dbReference type="ChEBI" id="CHEBI:57634"/>
        <dbReference type="ChEBI" id="CHEBI:57723"/>
        <dbReference type="ChEBI" id="CHEBI:58601"/>
        <dbReference type="EC" id="2.4.1.329"/>
    </reaction>
</comment>
<feature type="domain" description="Glycosyl hydrolase family 13 catalytic" evidence="7">
    <location>
        <begin position="7"/>
        <end position="419"/>
    </location>
</feature>
<feature type="binding site" evidence="6">
    <location>
        <position position="235"/>
    </location>
    <ligand>
        <name>substrate</name>
    </ligand>
</feature>
<feature type="binding site" evidence="6">
    <location>
        <begin position="192"/>
        <end position="194"/>
    </location>
    <ligand>
        <name>substrate</name>
    </ligand>
</feature>
<dbReference type="Gene3D" id="3.90.400.10">
    <property type="entry name" value="Oligo-1,6-glucosidase, Domain 2"/>
    <property type="match status" value="1"/>
</dbReference>
<accession>A0A1S8MQB0</accession>
<dbReference type="PIRSF" id="PIRSF003059">
    <property type="entry name" value="Sucrose_phosphorylase"/>
    <property type="match status" value="1"/>
</dbReference>
<evidence type="ECO:0000256" key="3">
    <source>
        <dbReference type="ARBA" id="ARBA00022679"/>
    </source>
</evidence>
<evidence type="ECO:0000256" key="2">
    <source>
        <dbReference type="ARBA" id="ARBA00022676"/>
    </source>
</evidence>
<name>A0A1S8MQB0_CLOSA</name>
<feature type="binding site" evidence="6">
    <location>
        <position position="393"/>
    </location>
    <ligand>
        <name>substrate</name>
    </ligand>
</feature>
<comment type="caution">
    <text evidence="8">The sequence shown here is derived from an EMBL/GenBank/DDBJ whole genome shotgun (WGS) entry which is preliminary data.</text>
</comment>
<dbReference type="SMART" id="SM00642">
    <property type="entry name" value="Aamy"/>
    <property type="match status" value="1"/>
</dbReference>
<gene>
    <name evidence="8" type="ORF">CLOSAC_42770</name>
</gene>
<dbReference type="PANTHER" id="PTHR38784">
    <property type="entry name" value="SUCROSE PHOSPHORYLASE"/>
    <property type="match status" value="1"/>
</dbReference>
<evidence type="ECO:0000256" key="4">
    <source>
        <dbReference type="PIRNR" id="PIRNR003059"/>
    </source>
</evidence>
<dbReference type="RefSeq" id="WP_077867257.1">
    <property type="nucleotide sequence ID" value="NZ_LZYZ01000010.1"/>
</dbReference>
<dbReference type="InterPro" id="IPR006047">
    <property type="entry name" value="GH13_cat_dom"/>
</dbReference>
<evidence type="ECO:0000313" key="9">
    <source>
        <dbReference type="Proteomes" id="UP000191154"/>
    </source>
</evidence>
<evidence type="ECO:0000313" key="8">
    <source>
        <dbReference type="EMBL" id="OOM06358.1"/>
    </source>
</evidence>
<evidence type="ECO:0000256" key="1">
    <source>
        <dbReference type="ARBA" id="ARBA00008452"/>
    </source>
</evidence>
<dbReference type="EC" id="2.4.1.329" evidence="4"/>
<dbReference type="InterPro" id="IPR045857">
    <property type="entry name" value="O16G_dom_2"/>
</dbReference>
<reference evidence="8 9" key="1">
    <citation type="submission" date="2016-05" db="EMBL/GenBank/DDBJ databases">
        <title>Microbial solvent formation.</title>
        <authorList>
            <person name="Poehlein A."/>
            <person name="Montoya Solano J.D."/>
            <person name="Flitsch S."/>
            <person name="Krabben P."/>
            <person name="Duerre P."/>
            <person name="Daniel R."/>
        </authorList>
    </citation>
    <scope>NUCLEOTIDE SEQUENCE [LARGE SCALE GENOMIC DNA]</scope>
    <source>
        <strain evidence="8 9">L1-8</strain>
    </source>
</reference>
<dbReference type="InterPro" id="IPR022527">
    <property type="entry name" value="Sucrose_phospho"/>
</dbReference>
<dbReference type="Proteomes" id="UP000191154">
    <property type="component" value="Unassembled WGS sequence"/>
</dbReference>
<evidence type="ECO:0000259" key="7">
    <source>
        <dbReference type="SMART" id="SM00642"/>
    </source>
</evidence>
<dbReference type="GO" id="GO:0005975">
    <property type="term" value="P:carbohydrate metabolic process"/>
    <property type="evidence" value="ECO:0007669"/>
    <property type="project" value="InterPro"/>
</dbReference>
<organism evidence="8 9">
    <name type="scientific">Clostridium saccharobutylicum</name>
    <dbReference type="NCBI Taxonomy" id="169679"/>
    <lineage>
        <taxon>Bacteria</taxon>
        <taxon>Bacillati</taxon>
        <taxon>Bacillota</taxon>
        <taxon>Clostridia</taxon>
        <taxon>Eubacteriales</taxon>
        <taxon>Clostridiaceae</taxon>
        <taxon>Clostridium</taxon>
    </lineage>
</organism>
<feature type="binding site" evidence="6">
    <location>
        <begin position="336"/>
        <end position="339"/>
    </location>
    <ligand>
        <name>substrate</name>
    </ligand>
</feature>
<evidence type="ECO:0000256" key="6">
    <source>
        <dbReference type="PIRSR" id="PIRSR003059-2"/>
    </source>
</evidence>
<evidence type="ECO:0000256" key="5">
    <source>
        <dbReference type="PIRSR" id="PIRSR003059-1"/>
    </source>
</evidence>
<proteinExistence type="inferred from homology"/>
<comment type="similarity">
    <text evidence="1 4">Belongs to the glycosyl hydrolase 13 family. Sucrose phosphorylase subfamily.</text>
</comment>
<dbReference type="InterPro" id="IPR016377">
    <property type="entry name" value="Sucrose_GGa_phosphorylase-rel"/>
</dbReference>
<dbReference type="AlphaFoldDB" id="A0A1S8MQB0"/>
<dbReference type="EMBL" id="LZYZ01000010">
    <property type="protein sequence ID" value="OOM06358.1"/>
    <property type="molecule type" value="Genomic_DNA"/>
</dbReference>